<proteinExistence type="predicted"/>
<dbReference type="OrthoDB" id="9808778at2"/>
<evidence type="ECO:0000313" key="1">
    <source>
        <dbReference type="EMBL" id="TMQ95318.1"/>
    </source>
</evidence>
<dbReference type="EMBL" id="VCKW01000119">
    <property type="protein sequence ID" value="TMQ95318.1"/>
    <property type="molecule type" value="Genomic_DNA"/>
</dbReference>
<organism evidence="1 2">
    <name type="scientific">Actinomadura soli</name>
    <dbReference type="NCBI Taxonomy" id="2508997"/>
    <lineage>
        <taxon>Bacteria</taxon>
        <taxon>Bacillati</taxon>
        <taxon>Actinomycetota</taxon>
        <taxon>Actinomycetes</taxon>
        <taxon>Streptosporangiales</taxon>
        <taxon>Thermomonosporaceae</taxon>
        <taxon>Actinomadura</taxon>
    </lineage>
</organism>
<protein>
    <submittedName>
        <fullName evidence="1">TolB-like translocation protein</fullName>
    </submittedName>
</protein>
<comment type="caution">
    <text evidence="1">The sequence shown here is derived from an EMBL/GenBank/DDBJ whole genome shotgun (WGS) entry which is preliminary data.</text>
</comment>
<evidence type="ECO:0000313" key="2">
    <source>
        <dbReference type="Proteomes" id="UP000309174"/>
    </source>
</evidence>
<dbReference type="SUPFAM" id="SSF82171">
    <property type="entry name" value="DPP6 N-terminal domain-like"/>
    <property type="match status" value="1"/>
</dbReference>
<reference evidence="1 2" key="1">
    <citation type="submission" date="2019-05" db="EMBL/GenBank/DDBJ databases">
        <title>Draft genome sequence of Actinomadura sp. 14C53.</title>
        <authorList>
            <person name="Saricaoglu S."/>
            <person name="Isik K."/>
        </authorList>
    </citation>
    <scope>NUCLEOTIDE SEQUENCE [LARGE SCALE GENOMIC DNA]</scope>
    <source>
        <strain evidence="1 2">14C53</strain>
    </source>
</reference>
<gene>
    <name evidence="1" type="ORF">ETD83_22585</name>
</gene>
<name>A0A5C4J822_9ACTN</name>
<accession>A0A5C4J822</accession>
<dbReference type="AlphaFoldDB" id="A0A5C4J822"/>
<dbReference type="RefSeq" id="WP_138647144.1">
    <property type="nucleotide sequence ID" value="NZ_VCKW01000119.1"/>
</dbReference>
<sequence>MNRSRVILTLAVLLVGVAAGTVLTAALGRDGASVAGEAGPGLFRDEHIVFRSLRPGADQGRIAYAPPDAVENPVLAGPRCLRVAAGAKRALCLRDGGVPGRPYELVRLDDRLREAGDEPLAGVPSRARVAPGGRHFATTVFVNGHGYISLGFSTETVIYDGETGRPLANLERFTFLVNGSKDTSADRNVWGVTFAADSNTFFATVAVSGHTYLVRGDLARRTLTALRENAECPSLSPDQTRVVFKKRVNETSQDAWRFHVFDLRTGREWPLGETRSVDDQVAWLDGKRVMYAVPKTAGGRTTADIWTAPVDGGKPRLLIPDADSPTLVGGDL</sequence>
<dbReference type="Proteomes" id="UP000309174">
    <property type="component" value="Unassembled WGS sequence"/>
</dbReference>
<dbReference type="InterPro" id="IPR011042">
    <property type="entry name" value="6-blade_b-propeller_TolB-like"/>
</dbReference>
<keyword evidence="2" id="KW-1185">Reference proteome</keyword>
<dbReference type="Gene3D" id="2.120.10.30">
    <property type="entry name" value="TolB, C-terminal domain"/>
    <property type="match status" value="1"/>
</dbReference>